<keyword evidence="2" id="KW-0333">Golgi apparatus</keyword>
<evidence type="ECO:0000259" key="7">
    <source>
        <dbReference type="Pfam" id="PF04871"/>
    </source>
</evidence>
<dbReference type="GO" id="GO:0048211">
    <property type="term" value="P:Golgi vesicle docking"/>
    <property type="evidence" value="ECO:0007669"/>
    <property type="project" value="TreeGrafter"/>
</dbReference>
<dbReference type="FunFam" id="1.25.10.10:FF:000552">
    <property type="entry name" value="USO1p protein"/>
    <property type="match status" value="1"/>
</dbReference>
<reference evidence="9" key="1">
    <citation type="submission" date="2016-03" db="EMBL/GenBank/DDBJ databases">
        <authorList>
            <person name="Devillers H."/>
        </authorList>
    </citation>
    <scope>NUCLEOTIDE SEQUENCE [LARGE SCALE GENOMIC DNA]</scope>
</reference>
<gene>
    <name evidence="8" type="ORF">LAFE_0E07558G</name>
</gene>
<dbReference type="EMBL" id="LT598488">
    <property type="protein sequence ID" value="SCW01801.1"/>
    <property type="molecule type" value="Genomic_DNA"/>
</dbReference>
<accession>A0A1G4MD38</accession>
<dbReference type="InterPro" id="IPR024095">
    <property type="entry name" value="Vesicle_P115"/>
</dbReference>
<evidence type="ECO:0000313" key="9">
    <source>
        <dbReference type="Proteomes" id="UP000190831"/>
    </source>
</evidence>
<feature type="coiled-coil region" evidence="4">
    <location>
        <begin position="699"/>
        <end position="1311"/>
    </location>
</feature>
<evidence type="ECO:0000259" key="6">
    <source>
        <dbReference type="Pfam" id="PF04869"/>
    </source>
</evidence>
<dbReference type="Pfam" id="PF04871">
    <property type="entry name" value="Uso1_p115_C"/>
    <property type="match status" value="1"/>
</dbReference>
<evidence type="ECO:0000256" key="1">
    <source>
        <dbReference type="ARBA" id="ARBA00004555"/>
    </source>
</evidence>
<protein>
    <submittedName>
        <fullName evidence="8">LAFE_0E07558g1_1</fullName>
    </submittedName>
</protein>
<dbReference type="Pfam" id="PF04869">
    <property type="entry name" value="Uso1_p115_head"/>
    <property type="match status" value="1"/>
</dbReference>
<proteinExistence type="predicted"/>
<dbReference type="PANTHER" id="PTHR10013">
    <property type="entry name" value="GENERAL VESICULAR TRANSPORT FACTOR P115"/>
    <property type="match status" value="1"/>
</dbReference>
<dbReference type="STRING" id="4955.A0A1G4MD38"/>
<evidence type="ECO:0000256" key="4">
    <source>
        <dbReference type="SAM" id="Coils"/>
    </source>
</evidence>
<dbReference type="GO" id="GO:0005795">
    <property type="term" value="C:Golgi stack"/>
    <property type="evidence" value="ECO:0007669"/>
    <property type="project" value="TreeGrafter"/>
</dbReference>
<dbReference type="OrthoDB" id="198977at2759"/>
<dbReference type="GO" id="GO:0006888">
    <property type="term" value="P:endoplasmic reticulum to Golgi vesicle-mediated transport"/>
    <property type="evidence" value="ECO:0007669"/>
    <property type="project" value="TreeGrafter"/>
</dbReference>
<dbReference type="Gene3D" id="1.25.10.10">
    <property type="entry name" value="Leucine-rich Repeat Variant"/>
    <property type="match status" value="1"/>
</dbReference>
<dbReference type="InterPro" id="IPR006955">
    <property type="entry name" value="Uso1_p115_C"/>
</dbReference>
<feature type="domain" description="Vesicle tethering protein Uso1/P115-like head" evidence="6">
    <location>
        <begin position="364"/>
        <end position="682"/>
    </location>
</feature>
<dbReference type="GO" id="GO:0012507">
    <property type="term" value="C:ER to Golgi transport vesicle membrane"/>
    <property type="evidence" value="ECO:0007669"/>
    <property type="project" value="TreeGrafter"/>
</dbReference>
<evidence type="ECO:0000256" key="3">
    <source>
        <dbReference type="ARBA" id="ARBA00023054"/>
    </source>
</evidence>
<dbReference type="GO" id="GO:0005783">
    <property type="term" value="C:endoplasmic reticulum"/>
    <property type="evidence" value="ECO:0007669"/>
    <property type="project" value="TreeGrafter"/>
</dbReference>
<dbReference type="OMA" id="FFWNDQR"/>
<dbReference type="GO" id="GO:0006886">
    <property type="term" value="P:intracellular protein transport"/>
    <property type="evidence" value="ECO:0007669"/>
    <property type="project" value="InterPro"/>
</dbReference>
<dbReference type="InterPro" id="IPR011989">
    <property type="entry name" value="ARM-like"/>
</dbReference>
<organism evidence="8 9">
    <name type="scientific">Lachancea fermentati</name>
    <name type="common">Zygosaccharomyces fermentati</name>
    <dbReference type="NCBI Taxonomy" id="4955"/>
    <lineage>
        <taxon>Eukaryota</taxon>
        <taxon>Fungi</taxon>
        <taxon>Dikarya</taxon>
        <taxon>Ascomycota</taxon>
        <taxon>Saccharomycotina</taxon>
        <taxon>Saccharomycetes</taxon>
        <taxon>Saccharomycetales</taxon>
        <taxon>Saccharomycetaceae</taxon>
        <taxon>Lachancea</taxon>
    </lineage>
</organism>
<dbReference type="InterPro" id="IPR016024">
    <property type="entry name" value="ARM-type_fold"/>
</dbReference>
<feature type="coiled-coil region" evidence="4">
    <location>
        <begin position="1344"/>
        <end position="1588"/>
    </location>
</feature>
<feature type="compositionally biased region" description="Acidic residues" evidence="5">
    <location>
        <begin position="1624"/>
        <end position="1647"/>
    </location>
</feature>
<evidence type="ECO:0000313" key="8">
    <source>
        <dbReference type="EMBL" id="SCW01801.1"/>
    </source>
</evidence>
<dbReference type="InterPro" id="IPR006953">
    <property type="entry name" value="Vesicle_Uso1_P115_head"/>
</dbReference>
<comment type="subcellular location">
    <subcellularLocation>
        <location evidence="1">Golgi apparatus</location>
    </subcellularLocation>
</comment>
<feature type="region of interest" description="Disordered" evidence="5">
    <location>
        <begin position="1616"/>
        <end position="1647"/>
    </location>
</feature>
<dbReference type="GO" id="GO:0000139">
    <property type="term" value="C:Golgi membrane"/>
    <property type="evidence" value="ECO:0007669"/>
    <property type="project" value="InterPro"/>
</dbReference>
<sequence length="1647" mass="189252">MELLQGFIQPPKVQSVEETIPTLCDRVENATLISDRRSAVLGLKAFSRGYRETVIAAGLKPLINTLKRDSVDEDSVKAILETLLILFIRGEGSDDLTRNWISQHSRIQNSKYPSPLLMKQEHEVVDQFSLWISDALTQTDEIVHLFFQFLEFGNFHITLYTIQLLEAVIASRPTRTREAIVSLPTGISTLVGLLDDIHDPIRDEAILLLMALANDSSHIQKLVAFENIFDKLFDIIEEEGGLRGSLVVSDCLSLIIDILKYNSSNQSLFLETGNLPKIGKVLNEPISDTDDFFWNDQRVANIKTALEIVRITVEPGNTTTPQHQEALLNSHILMIVLKLAFFQGTPNPVRPMALLTASDVIRENSQVQMEFRKIDVPFFDPSLLSKQSADNPVIIPVLDILLSWCLFANSVHTFDIRVASSELLKASMGKNHDIKLLFLKNQISQFKEMNNEAAEQTFISPNIFSVMLEYDPDLKLNPYKLFFTTDLFMYLFKDEETHELRDLAREVSTGNDSTDEEPLNAIQNISELLLTSLSLEDPRIPVSYLSLLIIWLYEDCEAVNDFLEDEAIIKSLLAYSSQIQEDDRTVKCLISILLGVAYEFSTSGSPLRRRDFYELMTKSLGQDNYSSRVKQFKENSLFLEASEQEDDMFNYKIDDTGLPRTYFSVYFTHLFRNNYYRIKTALSRGPDTQQSGKITFEAFDELRSEATLLRDELKNSEVKYTETIRELDDKLKNLSKIHDELETANATLRAEIAELTENQGNVSEELEKNNKALEVVNAEKEKLTVLKGEQEAKIRELEALISTTNSRLEKLERDLNNITSEKEKAEDGINKMNRELFSLTKSNQNLENELNRIKKETDKSAELQKKEISKLMSSTREKNETISKLEVAMKNCEDEKKKLIKEDMSKTQHITDLKSRIQSQEDLLSKLTEKLKSLADNYKSLELEKAAVTEKFENQAIISDEKVSTLQGQVDDLLKAKSEAKERESRLESQLKRLEAEMEEKDHSLEKMTAEMDIFKTEASKLNLEVERLQSLNSDYKLQLEEVQESMQLSQKKMDELKIDAEQKETQFQNREKSLIIELQMAKDEHDSIIKTLTNSEEKIGQLEDSALEKTEEYEKTVKDLESEIEALKTANSDLKDEKLVIKNERTQMESEQIQLKADLKKLEDANFTNKAKNEELSKDLKTANDKYSGVELRTKELQGKIEHLQIDINEKCTVISDYERRIKQLEEKCQQAAEEKERLNASHLSELTSVNEEVDKLKKQLKQKMLEFEKERKLMNEDSSVINQGYSEKVSILEEKLEKTEQENASKISSLEKQKVALENRIYEIDAATSRQNEEIKSIKLAEENVRHELAHAESQYKKKEDKFSETRKILEEKASSAQKEILEINQTKSSLEEKISLQENEIANLSSKLNETSTKLQESLKEIQSLAVQREQQEETLKKRIEAVENSLLSSEDEKKDLMEKIKDSNQQLILKNKEISTVEAKYEEFNLVQKKFEDLLTKAEILETENRAYNEREKEAEKEKAQLSETIVHLSNDKEKLQQNLENSQNEVGLLKSSVNSQESSTDETKELEATISQLRADLNKWKSKAEDRSEIDDLMLLVTDLDEKNSKYRQMLKDAGVEMSSDDEEDTDKDETDRSDEETDDDA</sequence>
<dbReference type="Proteomes" id="UP000190831">
    <property type="component" value="Chromosome E"/>
</dbReference>
<feature type="domain" description="Uso1/p115-like vesicle tethering protein C-terminal" evidence="7">
    <location>
        <begin position="1535"/>
        <end position="1640"/>
    </location>
</feature>
<evidence type="ECO:0000256" key="2">
    <source>
        <dbReference type="ARBA" id="ARBA00023034"/>
    </source>
</evidence>
<dbReference type="GO" id="GO:0048280">
    <property type="term" value="P:vesicle fusion with Golgi apparatus"/>
    <property type="evidence" value="ECO:0007669"/>
    <property type="project" value="InterPro"/>
</dbReference>
<dbReference type="PANTHER" id="PTHR10013:SF0">
    <property type="entry name" value="GENERAL VESICULAR TRANSPORT FACTOR P115"/>
    <property type="match status" value="1"/>
</dbReference>
<dbReference type="SUPFAM" id="SSF48371">
    <property type="entry name" value="ARM repeat"/>
    <property type="match status" value="1"/>
</dbReference>
<keyword evidence="3 4" id="KW-0175">Coiled coil</keyword>
<evidence type="ECO:0000256" key="5">
    <source>
        <dbReference type="SAM" id="MobiDB-lite"/>
    </source>
</evidence>
<keyword evidence="9" id="KW-1185">Reference proteome</keyword>
<name>A0A1G4MD38_LACFM</name>